<feature type="region of interest" description="Disordered" evidence="1">
    <location>
        <begin position="115"/>
        <end position="135"/>
    </location>
</feature>
<evidence type="ECO:0000313" key="5">
    <source>
        <dbReference type="EMBL" id="SVC18278.1"/>
    </source>
</evidence>
<dbReference type="EMBL" id="UINC01077807">
    <property type="protein sequence ID" value="SVC18278.1"/>
    <property type="molecule type" value="Genomic_DNA"/>
</dbReference>
<feature type="non-terminal residue" evidence="5">
    <location>
        <position position="1"/>
    </location>
</feature>
<name>A0A382K225_9ZZZZ</name>
<feature type="domain" description="DUF1588" evidence="3">
    <location>
        <begin position="81"/>
        <end position="178"/>
    </location>
</feature>
<proteinExistence type="predicted"/>
<dbReference type="Pfam" id="PF07624">
    <property type="entry name" value="PSD2"/>
    <property type="match status" value="1"/>
</dbReference>
<dbReference type="Pfam" id="PF07627">
    <property type="entry name" value="PSCyt3"/>
    <property type="match status" value="1"/>
</dbReference>
<sequence length="274" mass="30602">NLDEVKAEPSVYPEFDQDLVEAFRQETLLFIASTIREDRSVLDLLGAGYTYLNERLARHYGVGGIYGSRFRRVTLPDLEQRGGLLGHGSLLSLTSYPDRTSPVLRGRWLLESIFGAPPPGPPPNVPPLPERGENNRPASVRERLELHRRNPVCASCHRTIDPPGFMLEHYDAIGRWRSVTEEGRPVDALGIMPNGVTAEGLAGLRGLLLDEPEQFVTTLTERLLAYALGRQPEYFDQPTVRTIVRNAAADQHRWASVILGIVDSPAFLMRRTAE</sequence>
<evidence type="ECO:0000256" key="1">
    <source>
        <dbReference type="SAM" id="MobiDB-lite"/>
    </source>
</evidence>
<protein>
    <recommendedName>
        <fullName evidence="6">DUF1588 domain-containing protein</fullName>
    </recommendedName>
</protein>
<accession>A0A382K225</accession>
<dbReference type="InterPro" id="IPR013039">
    <property type="entry name" value="DUF1588"/>
</dbReference>
<reference evidence="5" key="1">
    <citation type="submission" date="2018-05" db="EMBL/GenBank/DDBJ databases">
        <authorList>
            <person name="Lanie J.A."/>
            <person name="Ng W.-L."/>
            <person name="Kazmierczak K.M."/>
            <person name="Andrzejewski T.M."/>
            <person name="Davidsen T.M."/>
            <person name="Wayne K.J."/>
            <person name="Tettelin H."/>
            <person name="Glass J.I."/>
            <person name="Rusch D."/>
            <person name="Podicherti R."/>
            <person name="Tsui H.-C.T."/>
            <person name="Winkler M.E."/>
        </authorList>
    </citation>
    <scope>NUCLEOTIDE SEQUENCE</scope>
</reference>
<dbReference type="AlphaFoldDB" id="A0A382K225"/>
<gene>
    <name evidence="5" type="ORF">METZ01_LOCUS271132</name>
</gene>
<evidence type="ECO:0000259" key="3">
    <source>
        <dbReference type="Pfam" id="PF07627"/>
    </source>
</evidence>
<evidence type="ECO:0000259" key="2">
    <source>
        <dbReference type="Pfam" id="PF07624"/>
    </source>
</evidence>
<organism evidence="5">
    <name type="scientific">marine metagenome</name>
    <dbReference type="NCBI Taxonomy" id="408172"/>
    <lineage>
        <taxon>unclassified sequences</taxon>
        <taxon>metagenomes</taxon>
        <taxon>ecological metagenomes</taxon>
    </lineage>
</organism>
<dbReference type="InterPro" id="IPR013042">
    <property type="entry name" value="DUF1592"/>
</dbReference>
<feature type="compositionally biased region" description="Pro residues" evidence="1">
    <location>
        <begin position="116"/>
        <end position="129"/>
    </location>
</feature>
<feature type="domain" description="DUF1592" evidence="4">
    <location>
        <begin position="2"/>
        <end position="62"/>
    </location>
</feature>
<evidence type="ECO:0008006" key="6">
    <source>
        <dbReference type="Google" id="ProtNLM"/>
    </source>
</evidence>
<evidence type="ECO:0000259" key="4">
    <source>
        <dbReference type="Pfam" id="PF07631"/>
    </source>
</evidence>
<dbReference type="InterPro" id="IPR011478">
    <property type="entry name" value="DUF1585"/>
</dbReference>
<dbReference type="Pfam" id="PF07631">
    <property type="entry name" value="PSD4"/>
    <property type="match status" value="1"/>
</dbReference>
<feature type="domain" description="DUF1585" evidence="2">
    <location>
        <begin position="195"/>
        <end position="267"/>
    </location>
</feature>